<keyword evidence="1" id="KW-1133">Transmembrane helix</keyword>
<dbReference type="Proteomes" id="UP000002734">
    <property type="component" value="Chromosome"/>
</dbReference>
<evidence type="ECO:0000313" key="3">
    <source>
        <dbReference type="Proteomes" id="UP000002734"/>
    </source>
</evidence>
<dbReference type="EMBL" id="CP001654">
    <property type="protein sequence ID" value="ACS85173.1"/>
    <property type="molecule type" value="Genomic_DNA"/>
</dbReference>
<keyword evidence="3" id="KW-1185">Reference proteome</keyword>
<dbReference type="HOGENOM" id="CLU_3199041_0_0_6"/>
<protein>
    <submittedName>
        <fullName evidence="2">Uncharacterized protein</fullName>
    </submittedName>
</protein>
<sequence>MPVNYLTNLVFYSVYNFINIMILLIFIFTITGGYHQDDAGYVEKT</sequence>
<dbReference type="AlphaFoldDB" id="C6CDQ6"/>
<organism evidence="2 3">
    <name type="scientific">Musicola paradisiaca (strain Ech703)</name>
    <name type="common">Dickeya paradisiaca</name>
    <name type="synonym">Dickeya dadantii</name>
    <dbReference type="NCBI Taxonomy" id="579405"/>
    <lineage>
        <taxon>Bacteria</taxon>
        <taxon>Pseudomonadati</taxon>
        <taxon>Pseudomonadota</taxon>
        <taxon>Gammaproteobacteria</taxon>
        <taxon>Enterobacterales</taxon>
        <taxon>Pectobacteriaceae</taxon>
        <taxon>Musicola</taxon>
    </lineage>
</organism>
<evidence type="ECO:0000256" key="1">
    <source>
        <dbReference type="SAM" id="Phobius"/>
    </source>
</evidence>
<reference evidence="2" key="1">
    <citation type="submission" date="2009-06" db="EMBL/GenBank/DDBJ databases">
        <title>Complete sequence of Dickeya dadantii Ech703.</title>
        <authorList>
            <consortium name="US DOE Joint Genome Institute"/>
            <person name="Lucas S."/>
            <person name="Copeland A."/>
            <person name="Lapidus A."/>
            <person name="Glavina del Rio T."/>
            <person name="Dalin E."/>
            <person name="Tice H."/>
            <person name="Bruce D."/>
            <person name="Goodwin L."/>
            <person name="Pitluck S."/>
            <person name="Chertkov O."/>
            <person name="Brettin T."/>
            <person name="Detter J.C."/>
            <person name="Han C."/>
            <person name="Larimer F."/>
            <person name="Land M."/>
            <person name="Hauser L."/>
            <person name="Kyrpides N."/>
            <person name="Mikhailova N."/>
            <person name="Balakrishnan V."/>
            <person name="Glasner J."/>
            <person name="Perna N.T."/>
        </authorList>
    </citation>
    <scope>NUCLEOTIDE SEQUENCE [LARGE SCALE GENOMIC DNA]</scope>
    <source>
        <strain evidence="2">Ech703</strain>
    </source>
</reference>
<feature type="transmembrane region" description="Helical" evidence="1">
    <location>
        <begin position="12"/>
        <end position="34"/>
    </location>
</feature>
<proteinExistence type="predicted"/>
<keyword evidence="1" id="KW-0812">Transmembrane</keyword>
<gene>
    <name evidence="2" type="ordered locus">Dd703_1371</name>
</gene>
<keyword evidence="1" id="KW-0472">Membrane</keyword>
<evidence type="ECO:0000313" key="2">
    <source>
        <dbReference type="EMBL" id="ACS85173.1"/>
    </source>
</evidence>
<name>C6CDQ6_MUSP7</name>
<dbReference type="KEGG" id="dda:Dd703_1371"/>
<accession>C6CDQ6</accession>